<dbReference type="RefSeq" id="WP_131895093.1">
    <property type="nucleotide sequence ID" value="NZ_SMKU01000094.1"/>
</dbReference>
<comment type="caution">
    <text evidence="1">The sequence shown here is derived from an EMBL/GenBank/DDBJ whole genome shotgun (WGS) entry which is preliminary data.</text>
</comment>
<keyword evidence="2" id="KW-1185">Reference proteome</keyword>
<dbReference type="AlphaFoldDB" id="A0A4R5BI10"/>
<evidence type="ECO:0000313" key="1">
    <source>
        <dbReference type="EMBL" id="TDD85023.1"/>
    </source>
</evidence>
<organism evidence="1 2">
    <name type="scientific">Actinomadura rubrisoli</name>
    <dbReference type="NCBI Taxonomy" id="2530368"/>
    <lineage>
        <taxon>Bacteria</taxon>
        <taxon>Bacillati</taxon>
        <taxon>Actinomycetota</taxon>
        <taxon>Actinomycetes</taxon>
        <taxon>Streptosporangiales</taxon>
        <taxon>Thermomonosporaceae</taxon>
        <taxon>Actinomadura</taxon>
    </lineage>
</organism>
<name>A0A4R5BI10_9ACTN</name>
<dbReference type="Pfam" id="PF14907">
    <property type="entry name" value="NTP_transf_5"/>
    <property type="match status" value="1"/>
</dbReference>
<dbReference type="InterPro" id="IPR039498">
    <property type="entry name" value="NTP_transf_5"/>
</dbReference>
<evidence type="ECO:0008006" key="3">
    <source>
        <dbReference type="Google" id="ProtNLM"/>
    </source>
</evidence>
<evidence type="ECO:0000313" key="2">
    <source>
        <dbReference type="Proteomes" id="UP000294513"/>
    </source>
</evidence>
<protein>
    <recommendedName>
        <fullName evidence="3">Nucleotidyltransferase family protein</fullName>
    </recommendedName>
</protein>
<reference evidence="1 2" key="1">
    <citation type="submission" date="2019-03" db="EMBL/GenBank/DDBJ databases">
        <title>Draft genome sequences of novel Actinobacteria.</title>
        <authorList>
            <person name="Sahin N."/>
            <person name="Ay H."/>
            <person name="Saygin H."/>
        </authorList>
    </citation>
    <scope>NUCLEOTIDE SEQUENCE [LARGE SCALE GENOMIC DNA]</scope>
    <source>
        <strain evidence="1 2">H3C3</strain>
    </source>
</reference>
<dbReference type="OrthoDB" id="3398872at2"/>
<dbReference type="EMBL" id="SMKU01000094">
    <property type="protein sequence ID" value="TDD85023.1"/>
    <property type="molecule type" value="Genomic_DNA"/>
</dbReference>
<accession>A0A4R5BI10</accession>
<proteinExistence type="predicted"/>
<gene>
    <name evidence="1" type="ORF">E1298_19120</name>
</gene>
<dbReference type="Proteomes" id="UP000294513">
    <property type="component" value="Unassembled WGS sequence"/>
</dbReference>
<sequence>MGSADHYWDVVSVLGRLSPRDEDLQRAAAEMERLDPRALYTEIVRSRVYTIALRNLGGLAGRDDVAVVHAALKDLDGKETARRAQALPETRAVLRRVRDLDARVIKGLSLREHYADPELRHIGDLDLHVPDWESARQITRVLRERGWRWDTHEFPWIKWTDGGSLYGQLTMVLPDNEDPHSRVDLHIGPFSVGHSTLMPLVGWRPRDVLGVPSVVPCAESEIALIGAHAVNDGLLSMKDVNDAHVLLSRHAGVDWGAVEELCRGAGALKAMGEILSAAARVYPGTTVPAWAGDARRSGDTYLSTGEEPPGVRADRVRRLALDDERARGRDASLAERVAEEAYAYFTADLTPRLDAPVPAAPDGPHRRRDLCWRLLPKETWQGLADRAAPHAGAPGPTSDQELASGMRLVRSGKGTVVALDGEVFVPTVWGAVEPESTVLARALTGERIRR</sequence>